<evidence type="ECO:0000259" key="3">
    <source>
        <dbReference type="Pfam" id="PF05175"/>
    </source>
</evidence>
<dbReference type="InterPro" id="IPR007848">
    <property type="entry name" value="Small_mtfrase_dom"/>
</dbReference>
<evidence type="ECO:0000256" key="1">
    <source>
        <dbReference type="ARBA" id="ARBA00022603"/>
    </source>
</evidence>
<dbReference type="Gene3D" id="3.40.50.150">
    <property type="entry name" value="Vaccinia Virus protein VP39"/>
    <property type="match status" value="1"/>
</dbReference>
<dbReference type="Pfam" id="PF05175">
    <property type="entry name" value="MTS"/>
    <property type="match status" value="1"/>
</dbReference>
<evidence type="ECO:0000256" key="2">
    <source>
        <dbReference type="ARBA" id="ARBA00022691"/>
    </source>
</evidence>
<keyword evidence="2" id="KW-0949">S-adenosyl-L-methionine</keyword>
<dbReference type="InterPro" id="IPR002052">
    <property type="entry name" value="DNA_methylase_N6_adenine_CS"/>
</dbReference>
<proteinExistence type="predicted"/>
<evidence type="ECO:0000313" key="4">
    <source>
        <dbReference type="EMBL" id="MEX1660164.1"/>
    </source>
</evidence>
<keyword evidence="5" id="KW-1185">Reference proteome</keyword>
<dbReference type="GO" id="GO:0032259">
    <property type="term" value="P:methylation"/>
    <property type="evidence" value="ECO:0007669"/>
    <property type="project" value="UniProtKB-KW"/>
</dbReference>
<dbReference type="PANTHER" id="PTHR47739:SF1">
    <property type="entry name" value="TRNA1(VAL) (ADENINE(37)-N6)-METHYLTRANSFERASE"/>
    <property type="match status" value="1"/>
</dbReference>
<organism evidence="4 5">
    <name type="scientific">Thioclava arctica</name>
    <dbReference type="NCBI Taxonomy" id="3238301"/>
    <lineage>
        <taxon>Bacteria</taxon>
        <taxon>Pseudomonadati</taxon>
        <taxon>Pseudomonadota</taxon>
        <taxon>Alphaproteobacteria</taxon>
        <taxon>Rhodobacterales</taxon>
        <taxon>Paracoccaceae</taxon>
        <taxon>Thioclava</taxon>
    </lineage>
</organism>
<keyword evidence="1 4" id="KW-0489">Methyltransferase</keyword>
<dbReference type="InterPro" id="IPR050210">
    <property type="entry name" value="tRNA_Adenine-N(6)_MTase"/>
</dbReference>
<dbReference type="PROSITE" id="PS00092">
    <property type="entry name" value="N6_MTASE"/>
    <property type="match status" value="1"/>
</dbReference>
<dbReference type="EMBL" id="JBFRYC010000001">
    <property type="protein sequence ID" value="MEX1660164.1"/>
    <property type="molecule type" value="Genomic_DNA"/>
</dbReference>
<dbReference type="Proteomes" id="UP001557465">
    <property type="component" value="Unassembled WGS sequence"/>
</dbReference>
<gene>
    <name evidence="4" type="ORF">AB4874_00680</name>
</gene>
<dbReference type="CDD" id="cd02440">
    <property type="entry name" value="AdoMet_MTases"/>
    <property type="match status" value="1"/>
</dbReference>
<accession>A0ABV3TFS5</accession>
<reference evidence="4 5" key="1">
    <citation type="journal article" date="2011" name="Int. J. Syst. Evol. Microbiol.">
        <title>Zhongshania antarctica gen. nov., sp. nov. and Zhongshania guokunii sp. nov., gammaproteobacteria respectively isolated from coastal attached (fast) ice and surface seawater of the Antarctic.</title>
        <authorList>
            <person name="Li H.J."/>
            <person name="Zhang X.Y."/>
            <person name="Chen C.X."/>
            <person name="Zhang Y.J."/>
            <person name="Gao Z.M."/>
            <person name="Yu Y."/>
            <person name="Chen X.L."/>
            <person name="Chen B."/>
            <person name="Zhang Y.Z."/>
        </authorList>
    </citation>
    <scope>NUCLEOTIDE SEQUENCE [LARGE SCALE GENOMIC DNA]</scope>
    <source>
        <strain evidence="4 5">15-R06ZXC-3</strain>
    </source>
</reference>
<dbReference type="RefSeq" id="WP_295534858.1">
    <property type="nucleotide sequence ID" value="NZ_JBFRYC010000001.1"/>
</dbReference>
<dbReference type="PANTHER" id="PTHR47739">
    <property type="entry name" value="TRNA1(VAL) (ADENINE(37)-N6)-METHYLTRANSFERASE"/>
    <property type="match status" value="1"/>
</dbReference>
<evidence type="ECO:0000313" key="5">
    <source>
        <dbReference type="Proteomes" id="UP001557465"/>
    </source>
</evidence>
<protein>
    <submittedName>
        <fullName evidence="4">Methyltransferase</fullName>
    </submittedName>
</protein>
<comment type="caution">
    <text evidence="4">The sequence shown here is derived from an EMBL/GenBank/DDBJ whole genome shotgun (WGS) entry which is preliminary data.</text>
</comment>
<sequence length="253" mass="27011">MFAPADLTEDGFLGGRLRIAQPKSGYRSAMDAVFLAAACDAHAGQSVLELGCGAGVASLCLGARVAGLVQAGLEVQPRYAALARANAQANTQVLEVFEGDLAQMPADLRARSFDHVIANPPYFIAQSGTPANDREREYALREATPLAHWLDAGLRRLRPEGVMTLIQQADRLADILEGLKGRAGAITVLPIAPRVGRPARRVIVQARKGARAPLVLLAPLIVHGATHHTQDAEDLSDVAREILRDGQKLLISR</sequence>
<feature type="domain" description="Methyltransferase small" evidence="3">
    <location>
        <begin position="34"/>
        <end position="123"/>
    </location>
</feature>
<keyword evidence="1 4" id="KW-0808">Transferase</keyword>
<dbReference type="GO" id="GO:0008168">
    <property type="term" value="F:methyltransferase activity"/>
    <property type="evidence" value="ECO:0007669"/>
    <property type="project" value="UniProtKB-KW"/>
</dbReference>
<name>A0ABV3TFS5_9RHOB</name>
<dbReference type="SUPFAM" id="SSF53335">
    <property type="entry name" value="S-adenosyl-L-methionine-dependent methyltransferases"/>
    <property type="match status" value="1"/>
</dbReference>
<dbReference type="InterPro" id="IPR029063">
    <property type="entry name" value="SAM-dependent_MTases_sf"/>
</dbReference>